<evidence type="ECO:0000313" key="2">
    <source>
        <dbReference type="EMBL" id="KAK8070690.1"/>
    </source>
</evidence>
<feature type="domain" description="BTB" evidence="1">
    <location>
        <begin position="34"/>
        <end position="105"/>
    </location>
</feature>
<dbReference type="Gene3D" id="3.30.710.10">
    <property type="entry name" value="Potassium Channel Kv1.1, Chain A"/>
    <property type="match status" value="1"/>
</dbReference>
<dbReference type="SUPFAM" id="SSF54695">
    <property type="entry name" value="POZ domain"/>
    <property type="match status" value="1"/>
</dbReference>
<proteinExistence type="predicted"/>
<organism evidence="2 3">
    <name type="scientific">Apiospora hydei</name>
    <dbReference type="NCBI Taxonomy" id="1337664"/>
    <lineage>
        <taxon>Eukaryota</taxon>
        <taxon>Fungi</taxon>
        <taxon>Dikarya</taxon>
        <taxon>Ascomycota</taxon>
        <taxon>Pezizomycotina</taxon>
        <taxon>Sordariomycetes</taxon>
        <taxon>Xylariomycetidae</taxon>
        <taxon>Amphisphaeriales</taxon>
        <taxon>Apiosporaceae</taxon>
        <taxon>Apiospora</taxon>
    </lineage>
</organism>
<protein>
    <recommendedName>
        <fullName evidence="1">BTB domain-containing protein</fullName>
    </recommendedName>
</protein>
<name>A0ABR1VHI0_9PEZI</name>
<dbReference type="EMBL" id="JAQQWN010000008">
    <property type="protein sequence ID" value="KAK8070690.1"/>
    <property type="molecule type" value="Genomic_DNA"/>
</dbReference>
<comment type="caution">
    <text evidence="2">The sequence shown here is derived from an EMBL/GenBank/DDBJ whole genome shotgun (WGS) entry which is preliminary data.</text>
</comment>
<dbReference type="InterPro" id="IPR000210">
    <property type="entry name" value="BTB/POZ_dom"/>
</dbReference>
<reference evidence="2 3" key="1">
    <citation type="submission" date="2023-01" db="EMBL/GenBank/DDBJ databases">
        <title>Analysis of 21 Apiospora genomes using comparative genomics revels a genus with tremendous synthesis potential of carbohydrate active enzymes and secondary metabolites.</title>
        <authorList>
            <person name="Sorensen T."/>
        </authorList>
    </citation>
    <scope>NUCLEOTIDE SEQUENCE [LARGE SCALE GENOMIC DNA]</scope>
    <source>
        <strain evidence="2 3">CBS 114990</strain>
    </source>
</reference>
<dbReference type="Proteomes" id="UP001433268">
    <property type="component" value="Unassembled WGS sequence"/>
</dbReference>
<dbReference type="Pfam" id="PF00651">
    <property type="entry name" value="BTB"/>
    <property type="match status" value="1"/>
</dbReference>
<keyword evidence="3" id="KW-1185">Reference proteome</keyword>
<dbReference type="RefSeq" id="XP_066664498.1">
    <property type="nucleotide sequence ID" value="XM_066815208.1"/>
</dbReference>
<sequence>MIVPSLDEPDQWRRASHATVKPELLDLYRTEKDSDVKIKCDGYTWSLHKSILCDRSKLFRDVLNGSPDELNHDVVSTARGICSHLLDDGVMTIDGSSDEEVEIALTPPLSSTTPPLGSASRIFEVAEYLALDGLQEVSIRTLIKSLERVKEALCHALTAKALQHGQGGDDLDGDIAAELREAFPEETLDDIHEICESAAPNSGFEALQQPTLDFMEATVWVFFGPGDALETFEALLDQDSALWFELVEYMMRGRSATQAAEAIALSRQGSSASMD</sequence>
<dbReference type="InterPro" id="IPR011333">
    <property type="entry name" value="SKP1/BTB/POZ_sf"/>
</dbReference>
<evidence type="ECO:0000259" key="1">
    <source>
        <dbReference type="PROSITE" id="PS50097"/>
    </source>
</evidence>
<dbReference type="PROSITE" id="PS50097">
    <property type="entry name" value="BTB"/>
    <property type="match status" value="1"/>
</dbReference>
<dbReference type="GeneID" id="92048268"/>
<gene>
    <name evidence="2" type="ORF">PG997_010893</name>
</gene>
<accession>A0ABR1VHI0</accession>
<evidence type="ECO:0000313" key="3">
    <source>
        <dbReference type="Proteomes" id="UP001433268"/>
    </source>
</evidence>